<dbReference type="InterPro" id="IPR006015">
    <property type="entry name" value="Universal_stress_UspA"/>
</dbReference>
<gene>
    <name evidence="3" type="ORF">LMJ30_05725</name>
</gene>
<dbReference type="InterPro" id="IPR014729">
    <property type="entry name" value="Rossmann-like_a/b/a_fold"/>
</dbReference>
<accession>A0ABS8IPY2</accession>
<dbReference type="EMBL" id="JAJHPV010000009">
    <property type="protein sequence ID" value="MCC6070461.1"/>
    <property type="molecule type" value="Genomic_DNA"/>
</dbReference>
<dbReference type="PANTHER" id="PTHR46268">
    <property type="entry name" value="STRESS RESPONSE PROTEIN NHAX"/>
    <property type="match status" value="1"/>
</dbReference>
<dbReference type="PRINTS" id="PR01438">
    <property type="entry name" value="UNVRSLSTRESS"/>
</dbReference>
<evidence type="ECO:0000313" key="4">
    <source>
        <dbReference type="Proteomes" id="UP001198701"/>
    </source>
</evidence>
<organism evidence="3 4">
    <name type="scientific">Massilia agrisoli</name>
    <dbReference type="NCBI Taxonomy" id="2892444"/>
    <lineage>
        <taxon>Bacteria</taxon>
        <taxon>Pseudomonadati</taxon>
        <taxon>Pseudomonadota</taxon>
        <taxon>Betaproteobacteria</taxon>
        <taxon>Burkholderiales</taxon>
        <taxon>Oxalobacteraceae</taxon>
        <taxon>Telluria group</taxon>
        <taxon>Massilia</taxon>
    </lineage>
</organism>
<protein>
    <submittedName>
        <fullName evidence="3">Universal stress protein</fullName>
    </submittedName>
</protein>
<dbReference type="CDD" id="cd00293">
    <property type="entry name" value="USP-like"/>
    <property type="match status" value="1"/>
</dbReference>
<name>A0ABS8IPY2_9BURK</name>
<dbReference type="Pfam" id="PF00582">
    <property type="entry name" value="Usp"/>
    <property type="match status" value="1"/>
</dbReference>
<comment type="caution">
    <text evidence="3">The sequence shown here is derived from an EMBL/GenBank/DDBJ whole genome shotgun (WGS) entry which is preliminary data.</text>
</comment>
<dbReference type="InterPro" id="IPR006016">
    <property type="entry name" value="UspA"/>
</dbReference>
<dbReference type="RefSeq" id="WP_229431383.1">
    <property type="nucleotide sequence ID" value="NZ_JAJHPV010000009.1"/>
</dbReference>
<reference evidence="3 4" key="1">
    <citation type="submission" date="2021-11" db="EMBL/GenBank/DDBJ databases">
        <authorList>
            <person name="Huq M.A."/>
        </authorList>
    </citation>
    <scope>NUCLEOTIDE SEQUENCE [LARGE SCALE GENOMIC DNA]</scope>
    <source>
        <strain evidence="3 4">MAHUQ-52</strain>
    </source>
</reference>
<feature type="domain" description="UspA" evidence="2">
    <location>
        <begin position="1"/>
        <end position="141"/>
    </location>
</feature>
<dbReference type="Proteomes" id="UP001198701">
    <property type="component" value="Unassembled WGS sequence"/>
</dbReference>
<evidence type="ECO:0000256" key="1">
    <source>
        <dbReference type="ARBA" id="ARBA00008791"/>
    </source>
</evidence>
<dbReference type="Gene3D" id="3.40.50.620">
    <property type="entry name" value="HUPs"/>
    <property type="match status" value="1"/>
</dbReference>
<comment type="similarity">
    <text evidence="1">Belongs to the universal stress protein A family.</text>
</comment>
<sequence>MKHILVPCDGSANALRALAYAAGLAKDNPGVRLELLHVLDPMRFRNPAAALPPDELERRRAAALAHVLQPARAVLDAAGVQYQVHARTGDPAGEIAAQVAESGCDGVVMGTRGLGPVASLMIGSVACHVVHLVQVPVTLVH</sequence>
<proteinExistence type="inferred from homology"/>
<keyword evidence="4" id="KW-1185">Reference proteome</keyword>
<dbReference type="PANTHER" id="PTHR46268:SF6">
    <property type="entry name" value="UNIVERSAL STRESS PROTEIN UP12"/>
    <property type="match status" value="1"/>
</dbReference>
<dbReference type="SUPFAM" id="SSF52402">
    <property type="entry name" value="Adenine nucleotide alpha hydrolases-like"/>
    <property type="match status" value="1"/>
</dbReference>
<evidence type="ECO:0000313" key="3">
    <source>
        <dbReference type="EMBL" id="MCC6070461.1"/>
    </source>
</evidence>
<evidence type="ECO:0000259" key="2">
    <source>
        <dbReference type="Pfam" id="PF00582"/>
    </source>
</evidence>